<sequence>MQRTRVFFFYVWSKRILLQLCFSSFYDFAFVLHPFFLFV</sequence>
<dbReference type="AlphaFoldDB" id="A0A8D9FXU2"/>
<accession>A0A8D9FXU2</accession>
<keyword evidence="1" id="KW-0472">Membrane</keyword>
<name>A0A8D9FXU2_BRACM</name>
<evidence type="ECO:0000313" key="3">
    <source>
        <dbReference type="Proteomes" id="UP000694005"/>
    </source>
</evidence>
<feature type="transmembrane region" description="Helical" evidence="1">
    <location>
        <begin position="16"/>
        <end position="36"/>
    </location>
</feature>
<evidence type="ECO:0000313" key="2">
    <source>
        <dbReference type="EMBL" id="CAG7862005.1"/>
    </source>
</evidence>
<proteinExistence type="predicted"/>
<keyword evidence="1" id="KW-0812">Transmembrane</keyword>
<evidence type="ECO:0000256" key="1">
    <source>
        <dbReference type="SAM" id="Phobius"/>
    </source>
</evidence>
<protein>
    <submittedName>
        <fullName evidence="2">Uncharacterized protein</fullName>
    </submittedName>
</protein>
<gene>
    <name evidence="2" type="ORF">BRAPAZ1V2_A09P24720.2</name>
</gene>
<keyword evidence="1" id="KW-1133">Transmembrane helix</keyword>
<organism evidence="2 3">
    <name type="scientific">Brassica campestris</name>
    <name type="common">Field mustard</name>
    <dbReference type="NCBI Taxonomy" id="3711"/>
    <lineage>
        <taxon>Eukaryota</taxon>
        <taxon>Viridiplantae</taxon>
        <taxon>Streptophyta</taxon>
        <taxon>Embryophyta</taxon>
        <taxon>Tracheophyta</taxon>
        <taxon>Spermatophyta</taxon>
        <taxon>Magnoliopsida</taxon>
        <taxon>eudicotyledons</taxon>
        <taxon>Gunneridae</taxon>
        <taxon>Pentapetalae</taxon>
        <taxon>rosids</taxon>
        <taxon>malvids</taxon>
        <taxon>Brassicales</taxon>
        <taxon>Brassicaceae</taxon>
        <taxon>Brassiceae</taxon>
        <taxon>Brassica</taxon>
    </lineage>
</organism>
<dbReference type="Gramene" id="A09p24720.2_BraZ1">
    <property type="protein sequence ID" value="A09p24720.2_BraZ1.CDS.1"/>
    <property type="gene ID" value="A09g24720.2_BraZ1"/>
</dbReference>
<reference evidence="2 3" key="1">
    <citation type="submission" date="2021-07" db="EMBL/GenBank/DDBJ databases">
        <authorList>
            <consortium name="Genoscope - CEA"/>
            <person name="William W."/>
        </authorList>
    </citation>
    <scope>NUCLEOTIDE SEQUENCE [LARGE SCALE GENOMIC DNA]</scope>
</reference>
<dbReference type="Proteomes" id="UP000694005">
    <property type="component" value="Chromosome A09"/>
</dbReference>
<dbReference type="EMBL" id="LS974625">
    <property type="protein sequence ID" value="CAG7862005.1"/>
    <property type="molecule type" value="Genomic_DNA"/>
</dbReference>